<organism evidence="2 3">
    <name type="scientific">Fusarium torreyae</name>
    <dbReference type="NCBI Taxonomy" id="1237075"/>
    <lineage>
        <taxon>Eukaryota</taxon>
        <taxon>Fungi</taxon>
        <taxon>Dikarya</taxon>
        <taxon>Ascomycota</taxon>
        <taxon>Pezizomycotina</taxon>
        <taxon>Sordariomycetes</taxon>
        <taxon>Hypocreomycetidae</taxon>
        <taxon>Hypocreales</taxon>
        <taxon>Nectriaceae</taxon>
        <taxon>Fusarium</taxon>
    </lineage>
</organism>
<sequence length="232" mass="25157">MSTVKTPPNQDSRSPPIANANNGVTSYRDRDHGQAATGAPVSNDHSNQGWPDAAQSQTSHERNASKRPIPPSISRYHKPKSKHGKYISKAWRVCSVHHRPSSRIPQKNRRTSVATIVSPDEGLDLTPAPPAPTSVRRPLSRHAFSVTPQEDPVDLTIHAHATPPSITPSSIGQSRQPTVKYTFNLELVRQHIRAQGAGAGDFESNDLAKSANCTRDGSPVAPDSAHLTQFID</sequence>
<protein>
    <submittedName>
        <fullName evidence="2">Uncharacterized protein</fullName>
    </submittedName>
</protein>
<feature type="region of interest" description="Disordered" evidence="1">
    <location>
        <begin position="1"/>
        <end position="84"/>
    </location>
</feature>
<dbReference type="Proteomes" id="UP001152049">
    <property type="component" value="Unassembled WGS sequence"/>
</dbReference>
<dbReference type="OrthoDB" id="3971593at2759"/>
<comment type="caution">
    <text evidence="2">The sequence shown here is derived from an EMBL/GenBank/DDBJ whole genome shotgun (WGS) entry which is preliminary data.</text>
</comment>
<feature type="region of interest" description="Disordered" evidence="1">
    <location>
        <begin position="213"/>
        <end position="232"/>
    </location>
</feature>
<evidence type="ECO:0000256" key="1">
    <source>
        <dbReference type="SAM" id="MobiDB-lite"/>
    </source>
</evidence>
<gene>
    <name evidence="2" type="ORF">NW762_010556</name>
</gene>
<accession>A0A9W8RU82</accession>
<keyword evidence="3" id="KW-1185">Reference proteome</keyword>
<evidence type="ECO:0000313" key="2">
    <source>
        <dbReference type="EMBL" id="KAJ4253399.1"/>
    </source>
</evidence>
<proteinExistence type="predicted"/>
<dbReference type="AlphaFoldDB" id="A0A9W8RU82"/>
<evidence type="ECO:0000313" key="3">
    <source>
        <dbReference type="Proteomes" id="UP001152049"/>
    </source>
</evidence>
<feature type="compositionally biased region" description="Basic residues" evidence="1">
    <location>
        <begin position="75"/>
        <end position="84"/>
    </location>
</feature>
<name>A0A9W8RU82_9HYPO</name>
<dbReference type="EMBL" id="JAOQAZ010000024">
    <property type="protein sequence ID" value="KAJ4253399.1"/>
    <property type="molecule type" value="Genomic_DNA"/>
</dbReference>
<feature type="compositionally biased region" description="Polar residues" evidence="1">
    <location>
        <begin position="1"/>
        <end position="25"/>
    </location>
</feature>
<reference evidence="2" key="1">
    <citation type="submission" date="2022-09" db="EMBL/GenBank/DDBJ databases">
        <title>Fusarium specimens isolated from Avocado Roots.</title>
        <authorList>
            <person name="Stajich J."/>
            <person name="Roper C."/>
            <person name="Heimlech-Rivalta G."/>
        </authorList>
    </citation>
    <scope>NUCLEOTIDE SEQUENCE</scope>
    <source>
        <strain evidence="2">CF00136</strain>
    </source>
</reference>
<feature type="compositionally biased region" description="Polar residues" evidence="1">
    <location>
        <begin position="43"/>
        <end position="58"/>
    </location>
</feature>